<organism evidence="1 2">
    <name type="scientific">Nitratidesulfovibrio vulgaris (strain ATCC 29579 / DSM 644 / CCUG 34227 / NCIMB 8303 / VKM B-1760 / Hildenborough)</name>
    <name type="common">Desulfovibrio vulgaris</name>
    <dbReference type="NCBI Taxonomy" id="882"/>
    <lineage>
        <taxon>Bacteria</taxon>
        <taxon>Pseudomonadati</taxon>
        <taxon>Thermodesulfobacteriota</taxon>
        <taxon>Desulfovibrionia</taxon>
        <taxon>Desulfovibrionales</taxon>
        <taxon>Desulfovibrionaceae</taxon>
        <taxon>Nitratidesulfovibrio</taxon>
    </lineage>
</organism>
<dbReference type="PaxDb" id="882-DVU_0798"/>
<keyword evidence="2" id="KW-1185">Reference proteome</keyword>
<protein>
    <submittedName>
        <fullName evidence="1">Uncharacterized protein</fullName>
    </submittedName>
</protein>
<dbReference type="STRING" id="882.DVU_0798"/>
<accession>Q72DY1</accession>
<dbReference type="AlphaFoldDB" id="Q72DY1"/>
<dbReference type="KEGG" id="dvu:DVU_0798"/>
<dbReference type="Proteomes" id="UP000002194">
    <property type="component" value="Chromosome"/>
</dbReference>
<sequence>MHTTSAVTRDIPVLKIAPHGFPCLANQLQFM</sequence>
<dbReference type="EnsemblBacteria" id="AAS95278">
    <property type="protein sequence ID" value="AAS95278"/>
    <property type="gene ID" value="DVU_0798"/>
</dbReference>
<gene>
    <name evidence="1" type="ordered locus">DVU_0798</name>
</gene>
<dbReference type="HOGENOM" id="CLU_3396202_0_0_7"/>
<dbReference type="EMBL" id="AE017285">
    <property type="protein sequence ID" value="AAS95278.1"/>
    <property type="molecule type" value="Genomic_DNA"/>
</dbReference>
<name>Q72DY1_NITV2</name>
<proteinExistence type="predicted"/>
<evidence type="ECO:0000313" key="2">
    <source>
        <dbReference type="Proteomes" id="UP000002194"/>
    </source>
</evidence>
<evidence type="ECO:0000313" key="1">
    <source>
        <dbReference type="EMBL" id="AAS95278.1"/>
    </source>
</evidence>
<reference evidence="1 2" key="1">
    <citation type="journal article" date="2004" name="Nat. Biotechnol.">
        <title>The genome sequence of the anaerobic, sulfate-reducing bacterium Desulfovibrio vulgaris Hildenborough.</title>
        <authorList>
            <person name="Heidelberg J.F."/>
            <person name="Seshadri R."/>
            <person name="Haveman S.A."/>
            <person name="Hemme C.L."/>
            <person name="Paulsen I.T."/>
            <person name="Kolonay J.F."/>
            <person name="Eisen J.A."/>
            <person name="Ward N."/>
            <person name="Methe B."/>
            <person name="Brinkac L.M."/>
            <person name="Daugherty S.C."/>
            <person name="Deboy R.T."/>
            <person name="Dodson R.J."/>
            <person name="Durkin A.S."/>
            <person name="Madupu R."/>
            <person name="Nelson W.C."/>
            <person name="Sullivan S.A."/>
            <person name="Fouts D."/>
            <person name="Haft D.H."/>
            <person name="Selengut J."/>
            <person name="Peterson J.D."/>
            <person name="Davidsen T.M."/>
            <person name="Zafar N."/>
            <person name="Zhou L."/>
            <person name="Radune D."/>
            <person name="Dimitrov G."/>
            <person name="Hance M."/>
            <person name="Tran K."/>
            <person name="Khouri H."/>
            <person name="Gill J."/>
            <person name="Utterback T.R."/>
            <person name="Feldblyum T.V."/>
            <person name="Wall J.D."/>
            <person name="Voordouw G."/>
            <person name="Fraser C.M."/>
        </authorList>
    </citation>
    <scope>NUCLEOTIDE SEQUENCE [LARGE SCALE GENOMIC DNA]</scope>
    <source>
        <strain evidence="2">ATCC 29579 / DSM 644 / NCIMB 8303 / VKM B-1760 / Hildenborough</strain>
    </source>
</reference>